<reference evidence="1" key="1">
    <citation type="journal article" date="2019" name="bioRxiv">
        <title>The Genome of the Zebra Mussel, Dreissena polymorpha: A Resource for Invasive Species Research.</title>
        <authorList>
            <person name="McCartney M.A."/>
            <person name="Auch B."/>
            <person name="Kono T."/>
            <person name="Mallez S."/>
            <person name="Zhang Y."/>
            <person name="Obille A."/>
            <person name="Becker A."/>
            <person name="Abrahante J.E."/>
            <person name="Garbe J."/>
            <person name="Badalamenti J.P."/>
            <person name="Herman A."/>
            <person name="Mangelson H."/>
            <person name="Liachko I."/>
            <person name="Sullivan S."/>
            <person name="Sone E.D."/>
            <person name="Koren S."/>
            <person name="Silverstein K.A.T."/>
            <person name="Beckman K.B."/>
            <person name="Gohl D.M."/>
        </authorList>
    </citation>
    <scope>NUCLEOTIDE SEQUENCE</scope>
    <source>
        <strain evidence="1">Duluth1</strain>
        <tissue evidence="1">Whole animal</tissue>
    </source>
</reference>
<organism evidence="1 2">
    <name type="scientific">Dreissena polymorpha</name>
    <name type="common">Zebra mussel</name>
    <name type="synonym">Mytilus polymorpha</name>
    <dbReference type="NCBI Taxonomy" id="45954"/>
    <lineage>
        <taxon>Eukaryota</taxon>
        <taxon>Metazoa</taxon>
        <taxon>Spiralia</taxon>
        <taxon>Lophotrochozoa</taxon>
        <taxon>Mollusca</taxon>
        <taxon>Bivalvia</taxon>
        <taxon>Autobranchia</taxon>
        <taxon>Heteroconchia</taxon>
        <taxon>Euheterodonta</taxon>
        <taxon>Imparidentia</taxon>
        <taxon>Neoheterodontei</taxon>
        <taxon>Myida</taxon>
        <taxon>Dreissenoidea</taxon>
        <taxon>Dreissenidae</taxon>
        <taxon>Dreissena</taxon>
    </lineage>
</organism>
<name>A0A9D4M181_DREPO</name>
<evidence type="ECO:0000313" key="1">
    <source>
        <dbReference type="EMBL" id="KAH3867543.1"/>
    </source>
</evidence>
<dbReference type="Proteomes" id="UP000828390">
    <property type="component" value="Unassembled WGS sequence"/>
</dbReference>
<keyword evidence="2" id="KW-1185">Reference proteome</keyword>
<dbReference type="EMBL" id="JAIWYP010000002">
    <property type="protein sequence ID" value="KAH3867543.1"/>
    <property type="molecule type" value="Genomic_DNA"/>
</dbReference>
<dbReference type="AlphaFoldDB" id="A0A9D4M181"/>
<protein>
    <submittedName>
        <fullName evidence="1">Uncharacterized protein</fullName>
    </submittedName>
</protein>
<evidence type="ECO:0000313" key="2">
    <source>
        <dbReference type="Proteomes" id="UP000828390"/>
    </source>
</evidence>
<gene>
    <name evidence="1" type="ORF">DPMN_030675</name>
</gene>
<sequence>MRLEQHKDFSLFKEVHKSLEPATICRVAKIRPDSLSLIKFLSRLCCNKPSEQPVLCSKYTHQYMHIEVVHALLSAPLPTRDTSTNVPRNRSATKRTAARTLKKRRTCNTGVVPHIDDVISDLMPIELFPEFLINCANFLQSVLAV</sequence>
<reference evidence="1" key="2">
    <citation type="submission" date="2020-11" db="EMBL/GenBank/DDBJ databases">
        <authorList>
            <person name="McCartney M.A."/>
            <person name="Auch B."/>
            <person name="Kono T."/>
            <person name="Mallez S."/>
            <person name="Becker A."/>
            <person name="Gohl D.M."/>
            <person name="Silverstein K.A.T."/>
            <person name="Koren S."/>
            <person name="Bechman K.B."/>
            <person name="Herman A."/>
            <person name="Abrahante J.E."/>
            <person name="Garbe J."/>
        </authorList>
    </citation>
    <scope>NUCLEOTIDE SEQUENCE</scope>
    <source>
        <strain evidence="1">Duluth1</strain>
        <tissue evidence="1">Whole animal</tissue>
    </source>
</reference>
<proteinExistence type="predicted"/>
<comment type="caution">
    <text evidence="1">The sequence shown here is derived from an EMBL/GenBank/DDBJ whole genome shotgun (WGS) entry which is preliminary data.</text>
</comment>
<accession>A0A9D4M181</accession>